<evidence type="ECO:0000256" key="3">
    <source>
        <dbReference type="ARBA" id="ARBA00022692"/>
    </source>
</evidence>
<dbReference type="InterPro" id="IPR056853">
    <property type="entry name" value="AGMP_C"/>
</dbReference>
<comment type="subcellular location">
    <subcellularLocation>
        <location evidence="2">Endoplasmic reticulum membrane</location>
        <topology evidence="2">Multi-pass membrane protein</topology>
    </subcellularLocation>
</comment>
<feature type="transmembrane region" description="Helical" evidence="10">
    <location>
        <begin position="228"/>
        <end position="246"/>
    </location>
</feature>
<feature type="domain" description="Alkylglycerol monooxygenase C-terminal" evidence="11">
    <location>
        <begin position="145"/>
        <end position="218"/>
    </location>
</feature>
<keyword evidence="4" id="KW-0256">Endoplasmic reticulum</keyword>
<keyword evidence="7" id="KW-0408">Iron</keyword>
<keyword evidence="12" id="KW-1185">Reference proteome</keyword>
<dbReference type="Pfam" id="PF24858">
    <property type="entry name" value="AGMP_C"/>
    <property type="match status" value="1"/>
</dbReference>
<comment type="cofactor">
    <cofactor evidence="1">
        <name>Fe cation</name>
        <dbReference type="ChEBI" id="CHEBI:24875"/>
    </cofactor>
</comment>
<dbReference type="AlphaFoldDB" id="A0A1I7W9R9"/>
<reference evidence="13" key="1">
    <citation type="submission" date="2016-11" db="UniProtKB">
        <authorList>
            <consortium name="WormBaseParasite"/>
        </authorList>
    </citation>
    <scope>IDENTIFICATION</scope>
</reference>
<evidence type="ECO:0000256" key="9">
    <source>
        <dbReference type="SAM" id="MobiDB-lite"/>
    </source>
</evidence>
<evidence type="ECO:0000313" key="13">
    <source>
        <dbReference type="WBParaSite" id="Hba_01394"/>
    </source>
</evidence>
<organism evidence="12 13">
    <name type="scientific">Heterorhabditis bacteriophora</name>
    <name type="common">Entomopathogenic nematode worm</name>
    <dbReference type="NCBI Taxonomy" id="37862"/>
    <lineage>
        <taxon>Eukaryota</taxon>
        <taxon>Metazoa</taxon>
        <taxon>Ecdysozoa</taxon>
        <taxon>Nematoda</taxon>
        <taxon>Chromadorea</taxon>
        <taxon>Rhabditida</taxon>
        <taxon>Rhabditina</taxon>
        <taxon>Rhabditomorpha</taxon>
        <taxon>Strongyloidea</taxon>
        <taxon>Heterorhabditidae</taxon>
        <taxon>Heterorhabditis</taxon>
    </lineage>
</organism>
<dbReference type="Proteomes" id="UP000095283">
    <property type="component" value="Unplaced"/>
</dbReference>
<evidence type="ECO:0000256" key="5">
    <source>
        <dbReference type="ARBA" id="ARBA00022989"/>
    </source>
</evidence>
<name>A0A1I7W9R9_HETBA</name>
<accession>A0A1I7W9R9</accession>
<evidence type="ECO:0000256" key="8">
    <source>
        <dbReference type="ARBA" id="ARBA00023136"/>
    </source>
</evidence>
<evidence type="ECO:0000313" key="12">
    <source>
        <dbReference type="Proteomes" id="UP000095283"/>
    </source>
</evidence>
<keyword evidence="5 10" id="KW-1133">Transmembrane helix</keyword>
<evidence type="ECO:0000256" key="6">
    <source>
        <dbReference type="ARBA" id="ARBA00023002"/>
    </source>
</evidence>
<dbReference type="InterPro" id="IPR051689">
    <property type="entry name" value="Sterol_desaturase/TMEM195"/>
</dbReference>
<keyword evidence="6" id="KW-0560">Oxidoreductase</keyword>
<feature type="region of interest" description="Disordered" evidence="9">
    <location>
        <begin position="258"/>
        <end position="281"/>
    </location>
</feature>
<dbReference type="GO" id="GO:0006643">
    <property type="term" value="P:membrane lipid metabolic process"/>
    <property type="evidence" value="ECO:0007669"/>
    <property type="project" value="TreeGrafter"/>
</dbReference>
<keyword evidence="8 10" id="KW-0472">Membrane</keyword>
<protein>
    <submittedName>
        <fullName evidence="13">Transmembrane protein</fullName>
    </submittedName>
</protein>
<evidence type="ECO:0000256" key="1">
    <source>
        <dbReference type="ARBA" id="ARBA00001962"/>
    </source>
</evidence>
<dbReference type="GO" id="GO:0050479">
    <property type="term" value="F:glyceryl-ether monooxygenase activity"/>
    <property type="evidence" value="ECO:0007669"/>
    <property type="project" value="TreeGrafter"/>
</dbReference>
<evidence type="ECO:0000256" key="4">
    <source>
        <dbReference type="ARBA" id="ARBA00022824"/>
    </source>
</evidence>
<evidence type="ECO:0000259" key="11">
    <source>
        <dbReference type="Pfam" id="PF24858"/>
    </source>
</evidence>
<dbReference type="WBParaSite" id="Hba_01394">
    <property type="protein sequence ID" value="Hba_01394"/>
    <property type="gene ID" value="Hba_01394"/>
</dbReference>
<feature type="transmembrane region" description="Helical" evidence="10">
    <location>
        <begin position="142"/>
        <end position="162"/>
    </location>
</feature>
<keyword evidence="3 10" id="KW-0812">Transmembrane</keyword>
<evidence type="ECO:0000256" key="2">
    <source>
        <dbReference type="ARBA" id="ARBA00004477"/>
    </source>
</evidence>
<proteinExistence type="predicted"/>
<dbReference type="PANTHER" id="PTHR21624:SF4">
    <property type="entry name" value="ALKYLGLYCEROL MONOOXYGENASE"/>
    <property type="match status" value="1"/>
</dbReference>
<evidence type="ECO:0000256" key="7">
    <source>
        <dbReference type="ARBA" id="ARBA00023004"/>
    </source>
</evidence>
<sequence length="281" mass="32667">MFGTFEAERTNDPPIYGLVHNEQTFNQIWLQMHTFLDILIFKGQMKNEKGQPIFPGVINKVIIKISIKSYKCTHFSPSTIRFKVAYINISSDYQIKSALYPPGWLPGVPVLPFFHWMSLIDPKLGVPEPIKPVMKYNPSLEIWIKIYLMAHFTLLLAIFFHFEYDRANLSYLEFYLKLAFFLLTMQSFGAFFDKRKIAPYLEIPRCAGVIGFYIILIMDENGAGPHRIFMITFHSLSGLFWTGYCIRKSINSPRKCRVVKPTQEKQMDQQHGQKGTDSEDK</sequence>
<feature type="transmembrane region" description="Helical" evidence="10">
    <location>
        <begin position="174"/>
        <end position="192"/>
    </location>
</feature>
<dbReference type="PANTHER" id="PTHR21624">
    <property type="entry name" value="STEROL DESATURASE-RELATED PROTEIN"/>
    <property type="match status" value="1"/>
</dbReference>
<dbReference type="GO" id="GO:0005789">
    <property type="term" value="C:endoplasmic reticulum membrane"/>
    <property type="evidence" value="ECO:0007669"/>
    <property type="project" value="UniProtKB-SubCell"/>
</dbReference>
<evidence type="ECO:0000256" key="10">
    <source>
        <dbReference type="SAM" id="Phobius"/>
    </source>
</evidence>